<dbReference type="Proteomes" id="UP000028725">
    <property type="component" value="Unassembled WGS sequence"/>
</dbReference>
<dbReference type="PROSITE" id="PS50075">
    <property type="entry name" value="CARRIER"/>
    <property type="match status" value="1"/>
</dbReference>
<dbReference type="SUPFAM" id="SSF52518">
    <property type="entry name" value="Thiamin diphosphate-binding fold (THDP-binding)"/>
    <property type="match status" value="3"/>
</dbReference>
<dbReference type="SUPFAM" id="SSF52467">
    <property type="entry name" value="DHS-like NAD/FAD-binding domain"/>
    <property type="match status" value="1"/>
</dbReference>
<dbReference type="InterPro" id="IPR042099">
    <property type="entry name" value="ANL_N_sf"/>
</dbReference>
<dbReference type="InterPro" id="IPR020806">
    <property type="entry name" value="PKS_PP-bd"/>
</dbReference>
<evidence type="ECO:0000256" key="2">
    <source>
        <dbReference type="ARBA" id="ARBA00022450"/>
    </source>
</evidence>
<dbReference type="InterPro" id="IPR011766">
    <property type="entry name" value="TPP_enzyme_TPP-bd"/>
</dbReference>
<dbReference type="GO" id="GO:0019752">
    <property type="term" value="P:carboxylic acid metabolic process"/>
    <property type="evidence" value="ECO:0007669"/>
    <property type="project" value="UniProtKB-ARBA"/>
</dbReference>
<dbReference type="SUPFAM" id="SSF52777">
    <property type="entry name" value="CoA-dependent acyltransferases"/>
    <property type="match status" value="2"/>
</dbReference>
<dbReference type="InterPro" id="IPR029061">
    <property type="entry name" value="THDP-binding"/>
</dbReference>
<keyword evidence="7" id="KW-0436">Ligase</keyword>
<dbReference type="GO" id="GO:0016878">
    <property type="term" value="F:acid-thiol ligase activity"/>
    <property type="evidence" value="ECO:0007669"/>
    <property type="project" value="UniProtKB-ARBA"/>
</dbReference>
<dbReference type="InterPro" id="IPR050237">
    <property type="entry name" value="ATP-dep_AMP-bd_enzyme"/>
</dbReference>
<dbReference type="EMBL" id="JMCB01000002">
    <property type="protein sequence ID" value="KFE71479.1"/>
    <property type="molecule type" value="Genomic_DNA"/>
</dbReference>
<dbReference type="PANTHER" id="PTHR43767:SF1">
    <property type="entry name" value="NONRIBOSOMAL PEPTIDE SYNTHASE PES1 (EUROFUNG)-RELATED"/>
    <property type="match status" value="1"/>
</dbReference>
<dbReference type="Pfam" id="PF00205">
    <property type="entry name" value="TPP_enzyme_M"/>
    <property type="match status" value="1"/>
</dbReference>
<dbReference type="PROSITE" id="PS00012">
    <property type="entry name" value="PHOSPHOPANTETHEINE"/>
    <property type="match status" value="1"/>
</dbReference>
<dbReference type="SMART" id="SM00823">
    <property type="entry name" value="PKS_PP"/>
    <property type="match status" value="1"/>
</dbReference>
<dbReference type="InterPro" id="IPR045851">
    <property type="entry name" value="AMP-bd_C_sf"/>
</dbReference>
<evidence type="ECO:0000256" key="5">
    <source>
        <dbReference type="SAM" id="MobiDB-lite"/>
    </source>
</evidence>
<feature type="domain" description="Carrier" evidence="6">
    <location>
        <begin position="1460"/>
        <end position="1537"/>
    </location>
</feature>
<evidence type="ECO:0000256" key="3">
    <source>
        <dbReference type="ARBA" id="ARBA00022553"/>
    </source>
</evidence>
<dbReference type="Pfam" id="PF00501">
    <property type="entry name" value="AMP-binding"/>
    <property type="match status" value="1"/>
</dbReference>
<dbReference type="GO" id="GO:0000287">
    <property type="term" value="F:magnesium ion binding"/>
    <property type="evidence" value="ECO:0007669"/>
    <property type="project" value="InterPro"/>
</dbReference>
<dbReference type="InterPro" id="IPR029035">
    <property type="entry name" value="DHS-like_NAD/FAD-binding_dom"/>
</dbReference>
<protein>
    <submittedName>
        <fullName evidence="7">Long-chain-fatty-acid--CoA ligase</fullName>
    </submittedName>
</protein>
<evidence type="ECO:0000256" key="4">
    <source>
        <dbReference type="ARBA" id="ARBA00023052"/>
    </source>
</evidence>
<dbReference type="Gene3D" id="3.40.50.1220">
    <property type="entry name" value="TPP-binding domain"/>
    <property type="match status" value="1"/>
</dbReference>
<feature type="compositionally biased region" description="Low complexity" evidence="5">
    <location>
        <begin position="1447"/>
        <end position="1463"/>
    </location>
</feature>
<dbReference type="InterPro" id="IPR012000">
    <property type="entry name" value="Thiamin_PyroP_enz_cen_dom"/>
</dbReference>
<comment type="similarity">
    <text evidence="1">Belongs to the TPP enzyme family.</text>
</comment>
<dbReference type="Pfam" id="PF02776">
    <property type="entry name" value="TPP_enzyme_N"/>
    <property type="match status" value="2"/>
</dbReference>
<dbReference type="Gene3D" id="3.40.50.970">
    <property type="match status" value="4"/>
</dbReference>
<dbReference type="Gene3D" id="3.30.300.30">
    <property type="match status" value="1"/>
</dbReference>
<evidence type="ECO:0000256" key="1">
    <source>
        <dbReference type="ARBA" id="ARBA00007812"/>
    </source>
</evidence>
<evidence type="ECO:0000313" key="8">
    <source>
        <dbReference type="Proteomes" id="UP000028725"/>
    </source>
</evidence>
<dbReference type="PANTHER" id="PTHR43767">
    <property type="entry name" value="LONG-CHAIN-FATTY-ACID--COA LIGASE"/>
    <property type="match status" value="1"/>
</dbReference>
<dbReference type="GO" id="GO:0031177">
    <property type="term" value="F:phosphopantetheine binding"/>
    <property type="evidence" value="ECO:0007669"/>
    <property type="project" value="InterPro"/>
</dbReference>
<dbReference type="Gene3D" id="3.30.559.30">
    <property type="entry name" value="Nonribosomal peptide synthetase, condensation domain"/>
    <property type="match status" value="1"/>
</dbReference>
<dbReference type="PROSITE" id="PS00187">
    <property type="entry name" value="TPP_ENZYMES"/>
    <property type="match status" value="1"/>
</dbReference>
<keyword evidence="2" id="KW-0596">Phosphopantetheine</keyword>
<dbReference type="RefSeq" id="WP_044183504.1">
    <property type="nucleotide sequence ID" value="NZ_JMCB01000002.1"/>
</dbReference>
<proteinExistence type="inferred from homology"/>
<dbReference type="Pfam" id="PF13193">
    <property type="entry name" value="AMP-binding_C"/>
    <property type="match status" value="1"/>
</dbReference>
<dbReference type="InterPro" id="IPR000399">
    <property type="entry name" value="TPP-bd_CS"/>
</dbReference>
<dbReference type="CDD" id="cd00568">
    <property type="entry name" value="TPP_enzymes"/>
    <property type="match status" value="1"/>
</dbReference>
<dbReference type="InterPro" id="IPR012001">
    <property type="entry name" value="Thiamin_PyroP_enz_TPP-bd_dom"/>
</dbReference>
<evidence type="ECO:0000259" key="6">
    <source>
        <dbReference type="PROSITE" id="PS50075"/>
    </source>
</evidence>
<dbReference type="Gene3D" id="3.40.50.12780">
    <property type="entry name" value="N-terminal domain of ligase-like"/>
    <property type="match status" value="1"/>
</dbReference>
<dbReference type="Pfam" id="PF00550">
    <property type="entry name" value="PP-binding"/>
    <property type="match status" value="1"/>
</dbReference>
<dbReference type="SUPFAM" id="SSF47336">
    <property type="entry name" value="ACP-like"/>
    <property type="match status" value="1"/>
</dbReference>
<dbReference type="Gene3D" id="1.10.1200.10">
    <property type="entry name" value="ACP-like"/>
    <property type="match status" value="1"/>
</dbReference>
<keyword evidence="8" id="KW-1185">Reference proteome</keyword>
<evidence type="ECO:0000313" key="7">
    <source>
        <dbReference type="EMBL" id="KFE71479.1"/>
    </source>
</evidence>
<keyword evidence="4" id="KW-0786">Thiamine pyrophosphate</keyword>
<dbReference type="SUPFAM" id="SSF56801">
    <property type="entry name" value="Acetyl-CoA synthetase-like"/>
    <property type="match status" value="1"/>
</dbReference>
<organism evidence="7 8">
    <name type="scientific">Hyalangium minutum</name>
    <dbReference type="NCBI Taxonomy" id="394096"/>
    <lineage>
        <taxon>Bacteria</taxon>
        <taxon>Pseudomonadati</taxon>
        <taxon>Myxococcota</taxon>
        <taxon>Myxococcia</taxon>
        <taxon>Myxococcales</taxon>
        <taxon>Cystobacterineae</taxon>
        <taxon>Archangiaceae</taxon>
        <taxon>Hyalangium</taxon>
    </lineage>
</organism>
<accession>A0A085WUW6</accession>
<comment type="caution">
    <text evidence="7">The sequence shown here is derived from an EMBL/GenBank/DDBJ whole genome shotgun (WGS) entry which is preliminary data.</text>
</comment>
<gene>
    <name evidence="7" type="ORF">DB31_3609</name>
</gene>
<dbReference type="CDD" id="cd07035">
    <property type="entry name" value="TPP_PYR_POX_like"/>
    <property type="match status" value="2"/>
</dbReference>
<dbReference type="InterPro" id="IPR025110">
    <property type="entry name" value="AMP-bd_C"/>
</dbReference>
<dbReference type="PATRIC" id="fig|394096.3.peg.1257"/>
<dbReference type="Pfam" id="PF02775">
    <property type="entry name" value="TPP_enzyme_C"/>
    <property type="match status" value="1"/>
</dbReference>
<name>A0A085WUW6_9BACT</name>
<dbReference type="InterPro" id="IPR009081">
    <property type="entry name" value="PP-bd_ACP"/>
</dbReference>
<dbReference type="InterPro" id="IPR036736">
    <property type="entry name" value="ACP-like_sf"/>
</dbReference>
<dbReference type="InterPro" id="IPR000873">
    <property type="entry name" value="AMP-dep_synth/lig_dom"/>
</dbReference>
<sequence>MRIQSELFEQPQPNETYDTTQLLGMALRAAGITRCFGIPGVQNLRLYEMLGRGVLEPVLIANEASAAYLAAGQYQSSGQLGCVNVIGGPGITHALPGIEFASRTRTPLLVLTTGCARDEGRSYQLHDVDNLGVLAPLCKATHRLTETDDVHEVVARLVETALGGEPGPCALEVPMHLLRRPSVFRGAPRAVSPSAKTPEWKNADLTPELARALETCAAAVSRSGLYAVSDVNHQGVPSRRGAVALALGAAFSQQLAIALTDADSLMAFAPELTLAAERRLPLVIRVERGSAPEGTVELIAKLTRVRLLRAQDDASLARELVETMRTPEVVICEVEQAAPRVVAPSPIALSASWLSALKQGVQGSGLGSVFIAGDGRLQAAAAALSSDGVPVKAVRHDQNLGFVADGASRSSKQPAALILPEEWALSSVLSGVGEAHLDQVPLVVLIVASSPPEPWLGSLRHLSKSVTVIASAEELAGALKEAVQRSTASAPGPVCLVCPATFTAESTAASAVALKVQPEAPAATPTEAALDAVAQMFIRAKQPVIFVGRGAREGSAELVELAHRTGAVVASTLSGKGVFPETDPLWLWSGFGPLSPPPMKTLAEECDGALILGARLSELGSAHYRARFPAYCFHVDIDPAVPNKAAAAIGITADAKAFLQALLKHLDRHYRGDFPRRADGLVERLRAAHAWVEEDLRSRKQHGSGLDPYELVRTVQAQLPPETIFCADSGNGTIHAIEALRLTAPDRFLCPADYNSMGYSVPAAIGAAWSHPSVPVVSFVGDGAFLMTGLKGLLGEPGAPAIITVVLRDRRLGMIGDIQRATNRPEVCTQLAEFDLSAFKDRHPGLRFASVSTPEELAPCVQAARAAWEAGQSTLIECLVDPEKKSYFFRGALTSAAVPVPRKTPQLPSIEGPPADMWAVIERAKEHFAERVAIRDGARQHTYGELHARASRLAQFLREQGVGPGKVVGVMLRNRSEVIETHFAASGLRAVVLNVNVRLTAREVHHIFQQSGVSWIITSADFAQTLSEAVGLGGLNLSGVLWVDSGPERQTLPEQASKLATSRGYEEALAGSAAPFVPNRGTEFDAFQLYYTSGTTGFPKGVLLSHRQVFHHAIATAEEMRITGEDVWGHFSPMYHVVDAFAIYALTWLGGQHVIVSEPDPTHFLRLLASERITCTNLAAAAAHFLIHSPDVGTHDFSRLRILSCGGSALDAASVDKLIQLFGCEIFMSYGMTECCGKISMSLLSEEHRQRTRAEQFELIATSGRPFKLMEVRIVDDRGADVPRDNQTPGEVWIRGLTVFNGYFNDGPATRESFQDGWFKTGDLATIRPDGYLTIAGRKKDMIISYGENVYPSEVERVLALHPAVQQAAVYGIPNPTAGEVVKAVIRLRSGHSLSPREVTAFCRGHLAGYKVPVEVEFIDEMPMTGTFKVDKLRLKNREAQKAPRDGVTPGAAAPAPRARPRTGVVERVSKIVQGISVSAEGPLPATATLWSLGLDSILFITLLRELETEFQLKLDPNFLVQHNTIEKIAQAIAQAPTEPQGDVPTRQEAPPLLNGALLASWSATVQRRLGAFESLVYQANRRGLLHINPVMDIEGSIDPERMRQAAALLEKRYPYLGASIVEKKRGEFFLEYQPGRQLELVFLPEMGTEPLEQLVARHLRDPGQKKILFIRSKGEPEAYQVIPIIWHCYLEVHAFVMLVRDLFDIYERLLTGAPVDVKPQPLPAAREDLFSQLPARGLAPVALHPEEGVAKTGQEVLSPLEVFRVNKFKAPFGAQKKRDQEISVAGASRMVTMGRDATRQVLGTAARQQSSVTGALSAALCLTARELFCPAPKPHRLMLVGSFDARPLLNLPTDTLGYYATYPKFVLDVGPATGFWELARHFHQEHQAYVDKRTYAGMEPAHYNKMADGFGAVAKLLWIPGVWEMFTAPGRLFIVNLGVLDSNLGRFKMRSVKVLQDIPALAVYCYVLDGSLHLQTCSQLPPEAADRFAGRLKGHFEGLTASAPPPA</sequence>
<dbReference type="STRING" id="394096.DB31_3609"/>
<feature type="region of interest" description="Disordered" evidence="5">
    <location>
        <begin position="1439"/>
        <end position="1463"/>
    </location>
</feature>
<dbReference type="GO" id="GO:0030976">
    <property type="term" value="F:thiamine pyrophosphate binding"/>
    <property type="evidence" value="ECO:0007669"/>
    <property type="project" value="InterPro"/>
</dbReference>
<dbReference type="InterPro" id="IPR006162">
    <property type="entry name" value="Ppantetheine_attach_site"/>
</dbReference>
<keyword evidence="3" id="KW-0597">Phosphoprotein</keyword>
<reference evidence="7 8" key="1">
    <citation type="submission" date="2014-04" db="EMBL/GenBank/DDBJ databases">
        <title>Genome assembly of Hyalangium minutum DSM 14724.</title>
        <authorList>
            <person name="Sharma G."/>
            <person name="Subramanian S."/>
        </authorList>
    </citation>
    <scope>NUCLEOTIDE SEQUENCE [LARGE SCALE GENOMIC DNA]</scope>
    <source>
        <strain evidence="7 8">DSM 14724</strain>
    </source>
</reference>